<name>A0A2U1B968_9BACT</name>
<reference evidence="1 2" key="1">
    <citation type="submission" date="2018-04" db="EMBL/GenBank/DDBJ databases">
        <title>Genomic Encyclopedia of Type Strains, Phase IV (KMG-IV): sequencing the most valuable type-strain genomes for metagenomic binning, comparative biology and taxonomic classification.</title>
        <authorList>
            <person name="Goeker M."/>
        </authorList>
    </citation>
    <scope>NUCLEOTIDE SEQUENCE [LARGE SCALE GENOMIC DNA]</scope>
    <source>
        <strain evidence="1 2">DSM 14823</strain>
    </source>
</reference>
<proteinExistence type="predicted"/>
<evidence type="ECO:0000313" key="1">
    <source>
        <dbReference type="EMBL" id="PVY45220.1"/>
    </source>
</evidence>
<dbReference type="EMBL" id="QEKH01000003">
    <property type="protein sequence ID" value="PVY45220.1"/>
    <property type="molecule type" value="Genomic_DNA"/>
</dbReference>
<accession>A0A2U1B968</accession>
<keyword evidence="2" id="KW-1185">Reference proteome</keyword>
<sequence length="192" mass="20911">MLPRKLLKNDKFIVLYDLWNQLIDHLQSCRPVAGAGIRIQRLPAGTVFSASAGSTGGGAAGVTAGGDEGPFAVTVEPVDEEQENPGQVVRLHNTASESGVAGMLTIGSRRKQIADQEWPPKAGVVILDITYDDETEDYTATFSLEETLPETKDEKRYILRIAEISYNDDTKSWSAAQVHPVGDIEVTGRWVK</sequence>
<dbReference type="AlphaFoldDB" id="A0A2U1B968"/>
<gene>
    <name evidence="1" type="ORF">C8D82_103134</name>
</gene>
<dbReference type="GeneID" id="78294116"/>
<evidence type="ECO:0000313" key="2">
    <source>
        <dbReference type="Proteomes" id="UP000245959"/>
    </source>
</evidence>
<dbReference type="RefSeq" id="WP_116882791.1">
    <property type="nucleotide sequence ID" value="NZ_CABMMC010000020.1"/>
</dbReference>
<protein>
    <submittedName>
        <fullName evidence="1">Uncharacterized protein</fullName>
    </submittedName>
</protein>
<comment type="caution">
    <text evidence="1">The sequence shown here is derived from an EMBL/GenBank/DDBJ whole genome shotgun (WGS) entry which is preliminary data.</text>
</comment>
<dbReference type="Proteomes" id="UP000245959">
    <property type="component" value="Unassembled WGS sequence"/>
</dbReference>
<organism evidence="1 2">
    <name type="scientific">Victivallis vadensis</name>
    <dbReference type="NCBI Taxonomy" id="172901"/>
    <lineage>
        <taxon>Bacteria</taxon>
        <taxon>Pseudomonadati</taxon>
        <taxon>Lentisphaerota</taxon>
        <taxon>Lentisphaeria</taxon>
        <taxon>Victivallales</taxon>
        <taxon>Victivallaceae</taxon>
        <taxon>Victivallis</taxon>
    </lineage>
</organism>